<feature type="compositionally biased region" description="Low complexity" evidence="1">
    <location>
        <begin position="371"/>
        <end position="380"/>
    </location>
</feature>
<protein>
    <recommendedName>
        <fullName evidence="2">C2H2-type domain-containing protein</fullName>
    </recommendedName>
</protein>
<dbReference type="PROSITE" id="PS00028">
    <property type="entry name" value="ZINC_FINGER_C2H2_1"/>
    <property type="match status" value="1"/>
</dbReference>
<keyword evidence="4" id="KW-1185">Reference proteome</keyword>
<accession>J0CSV0</accession>
<gene>
    <name evidence="3" type="ORF">AURDEDRAFT_177556</name>
</gene>
<evidence type="ECO:0000256" key="1">
    <source>
        <dbReference type="SAM" id="MobiDB-lite"/>
    </source>
</evidence>
<feature type="compositionally biased region" description="Pro residues" evidence="1">
    <location>
        <begin position="381"/>
        <end position="392"/>
    </location>
</feature>
<evidence type="ECO:0000313" key="4">
    <source>
        <dbReference type="Proteomes" id="UP000006514"/>
    </source>
</evidence>
<evidence type="ECO:0000313" key="3">
    <source>
        <dbReference type="EMBL" id="EJD33364.1"/>
    </source>
</evidence>
<feature type="region of interest" description="Disordered" evidence="1">
    <location>
        <begin position="459"/>
        <end position="485"/>
    </location>
</feature>
<organism evidence="3 4">
    <name type="scientific">Auricularia subglabra (strain TFB-10046 / SS5)</name>
    <name type="common">White-rot fungus</name>
    <name type="synonym">Auricularia delicata (strain TFB10046)</name>
    <dbReference type="NCBI Taxonomy" id="717982"/>
    <lineage>
        <taxon>Eukaryota</taxon>
        <taxon>Fungi</taxon>
        <taxon>Dikarya</taxon>
        <taxon>Basidiomycota</taxon>
        <taxon>Agaricomycotina</taxon>
        <taxon>Agaricomycetes</taxon>
        <taxon>Auriculariales</taxon>
        <taxon>Auriculariaceae</taxon>
        <taxon>Auricularia</taxon>
    </lineage>
</organism>
<feature type="compositionally biased region" description="Basic and acidic residues" evidence="1">
    <location>
        <begin position="212"/>
        <end position="222"/>
    </location>
</feature>
<feature type="region of interest" description="Disordered" evidence="1">
    <location>
        <begin position="193"/>
        <end position="398"/>
    </location>
</feature>
<name>J0CSV0_AURST</name>
<dbReference type="EMBL" id="JH688271">
    <property type="protein sequence ID" value="EJD33364.1"/>
    <property type="molecule type" value="Genomic_DNA"/>
</dbReference>
<proteinExistence type="predicted"/>
<dbReference type="AlphaFoldDB" id="J0CSV0"/>
<feature type="domain" description="C2H2-type" evidence="2">
    <location>
        <begin position="34"/>
        <end position="55"/>
    </location>
</feature>
<reference evidence="4" key="1">
    <citation type="journal article" date="2012" name="Science">
        <title>The Paleozoic origin of enzymatic lignin decomposition reconstructed from 31 fungal genomes.</title>
        <authorList>
            <person name="Floudas D."/>
            <person name="Binder M."/>
            <person name="Riley R."/>
            <person name="Barry K."/>
            <person name="Blanchette R.A."/>
            <person name="Henrissat B."/>
            <person name="Martinez A.T."/>
            <person name="Otillar R."/>
            <person name="Spatafora J.W."/>
            <person name="Yadav J.S."/>
            <person name="Aerts A."/>
            <person name="Benoit I."/>
            <person name="Boyd A."/>
            <person name="Carlson A."/>
            <person name="Copeland A."/>
            <person name="Coutinho P.M."/>
            <person name="de Vries R.P."/>
            <person name="Ferreira P."/>
            <person name="Findley K."/>
            <person name="Foster B."/>
            <person name="Gaskell J."/>
            <person name="Glotzer D."/>
            <person name="Gorecki P."/>
            <person name="Heitman J."/>
            <person name="Hesse C."/>
            <person name="Hori C."/>
            <person name="Igarashi K."/>
            <person name="Jurgens J.A."/>
            <person name="Kallen N."/>
            <person name="Kersten P."/>
            <person name="Kohler A."/>
            <person name="Kuees U."/>
            <person name="Kumar T.K.A."/>
            <person name="Kuo A."/>
            <person name="LaButti K."/>
            <person name="Larrondo L.F."/>
            <person name="Lindquist E."/>
            <person name="Ling A."/>
            <person name="Lombard V."/>
            <person name="Lucas S."/>
            <person name="Lundell T."/>
            <person name="Martin R."/>
            <person name="McLaughlin D.J."/>
            <person name="Morgenstern I."/>
            <person name="Morin E."/>
            <person name="Murat C."/>
            <person name="Nagy L.G."/>
            <person name="Nolan M."/>
            <person name="Ohm R.A."/>
            <person name="Patyshakuliyeva A."/>
            <person name="Rokas A."/>
            <person name="Ruiz-Duenas F.J."/>
            <person name="Sabat G."/>
            <person name="Salamov A."/>
            <person name="Samejima M."/>
            <person name="Schmutz J."/>
            <person name="Slot J.C."/>
            <person name="St John F."/>
            <person name="Stenlid J."/>
            <person name="Sun H."/>
            <person name="Sun S."/>
            <person name="Syed K."/>
            <person name="Tsang A."/>
            <person name="Wiebenga A."/>
            <person name="Young D."/>
            <person name="Pisabarro A."/>
            <person name="Eastwood D.C."/>
            <person name="Martin F."/>
            <person name="Cullen D."/>
            <person name="Grigoriev I.V."/>
            <person name="Hibbett D.S."/>
        </authorList>
    </citation>
    <scope>NUCLEOTIDE SEQUENCE [LARGE SCALE GENOMIC DNA]</scope>
    <source>
        <strain evidence="4">TFB10046</strain>
    </source>
</reference>
<evidence type="ECO:0000259" key="2">
    <source>
        <dbReference type="PROSITE" id="PS00028"/>
    </source>
</evidence>
<dbReference type="InParanoid" id="J0CSV0"/>
<dbReference type="KEGG" id="adl:AURDEDRAFT_177556"/>
<sequence length="751" mass="80313">MPPRKKTVSFPLSPCFHVEFQGETFKLDWRSFWCCVCLKPVRDNHALLRHLADTHKMTGDMQAHAVAMAINVANLTQRSFVDGWLTHNGNTACVHCHRRQPDPSALAGKLEPLHDDDNASQVDAWLMERGTTEPDLCVTAASERHVADAADGGPRGREVAIGTAFETTEREQHVRIADPIRGIHGAGGARGLGGAANPVQTSGSAMPSRRQAHVDGSRRDDQGNISPGSHDEGMLVDRVPPEGDTARTVDPAIAGPAFVGHDDTRSATEGAANSHGIAFGDPASDDPPVVTHARRPSTPGPASGRGSVRQRADSAGEGTPSRRPSPPKKVKSVPREVESYSVSPGSLKDNMDISLGREPARPDIAPLQFKPRSSSAGAPGSLPPPRGVPPPISTCAKATPCDTQLKTLETPEQAPTAVVRAQLDVSGQTGTRRWANAAVYPDPAAEAGARNSARGLLPQHAGLLPPLSPDLHQASPGSVGGPTATPTLVAALQAGQLSAPPSTAVQVPPAIPACVGGSALPYLSQTPTLAEVSARRVVKTTQVLDGLCERMKGPIEAVEKLTEAERDVKPRPPVGVCVYHQHHCVRDALSLICGREQVCMNHFAAGELAVGHTHDACPLDGQENVKSARLPFAGLEQGVMQIKNAPPGWDIKYRAGVCYWCFLPNAFHRKPKDCHHPDRIPQLMFMLYIRQRDAMAASADLPEFDHVTSFEQFWKILKLADDDGCPNIYRYIVWAAATLGRAAWGLNAEER</sequence>
<feature type="compositionally biased region" description="Basic and acidic residues" evidence="1">
    <location>
        <begin position="229"/>
        <end position="247"/>
    </location>
</feature>
<dbReference type="InterPro" id="IPR013087">
    <property type="entry name" value="Znf_C2H2_type"/>
</dbReference>
<dbReference type="Proteomes" id="UP000006514">
    <property type="component" value="Unassembled WGS sequence"/>
</dbReference>